<dbReference type="GO" id="GO:0005634">
    <property type="term" value="C:nucleus"/>
    <property type="evidence" value="ECO:0007669"/>
    <property type="project" value="UniProtKB-SubCell"/>
</dbReference>
<comment type="caution">
    <text evidence="4">The sequence shown here is derived from an EMBL/GenBank/DDBJ whole genome shotgun (WGS) entry which is preliminary data.</text>
</comment>
<organism evidence="4 5">
    <name type="scientific">Chrysochromulina tobinii</name>
    <dbReference type="NCBI Taxonomy" id="1460289"/>
    <lineage>
        <taxon>Eukaryota</taxon>
        <taxon>Haptista</taxon>
        <taxon>Haptophyta</taxon>
        <taxon>Prymnesiophyceae</taxon>
        <taxon>Prymnesiales</taxon>
        <taxon>Chrysochromulinaceae</taxon>
        <taxon>Chrysochromulina</taxon>
    </lineage>
</organism>
<dbReference type="SUPFAM" id="SSF63748">
    <property type="entry name" value="Tudor/PWWP/MBT"/>
    <property type="match status" value="1"/>
</dbReference>
<dbReference type="OrthoDB" id="1304856at2759"/>
<accession>A0A0M0JCT1</accession>
<dbReference type="EMBL" id="JWZX01003097">
    <property type="protein sequence ID" value="KOO24401.1"/>
    <property type="molecule type" value="Genomic_DNA"/>
</dbReference>
<sequence>MRTRLAKCEAQAKAAPSLTWVDEAYCPFESVVRCQGDRGEARSHAATEEVKETGDALVGQRIKVHWPLDEAWYVAVVTGYSHETKQHEVRYVDDDVVEALDLDEEEWRLDEEVWRLDGRGASARGAAKATKEMAEAGSKGVTTASKGSISGSGAAVSMAASASTSEGDPSAAELTADCPRKRLRPAEAMATPVKAPGDEETGATLESPAAQMPRNALSTALVTTAMPSADAT</sequence>
<protein>
    <recommendedName>
        <fullName evidence="6">Tudor domain-containing protein</fullName>
    </recommendedName>
</protein>
<feature type="compositionally biased region" description="Low complexity" evidence="3">
    <location>
        <begin position="142"/>
        <end position="151"/>
    </location>
</feature>
<feature type="region of interest" description="Disordered" evidence="3">
    <location>
        <begin position="180"/>
        <end position="213"/>
    </location>
</feature>
<dbReference type="Proteomes" id="UP000037460">
    <property type="component" value="Unassembled WGS sequence"/>
</dbReference>
<proteinExistence type="predicted"/>
<comment type="subcellular location">
    <subcellularLocation>
        <location evidence="1">Nucleus</location>
    </subcellularLocation>
</comment>
<keyword evidence="5" id="KW-1185">Reference proteome</keyword>
<reference evidence="5" key="1">
    <citation type="journal article" date="2015" name="PLoS Genet.">
        <title>Genome Sequence and Transcriptome Analyses of Chrysochromulina tobin: Metabolic Tools for Enhanced Algal Fitness in the Prominent Order Prymnesiales (Haptophyceae).</title>
        <authorList>
            <person name="Hovde B.T."/>
            <person name="Deodato C.R."/>
            <person name="Hunsperger H.M."/>
            <person name="Ryken S.A."/>
            <person name="Yost W."/>
            <person name="Jha R.K."/>
            <person name="Patterson J."/>
            <person name="Monnat R.J. Jr."/>
            <person name="Barlow S.B."/>
            <person name="Starkenburg S.R."/>
            <person name="Cattolico R.A."/>
        </authorList>
    </citation>
    <scope>NUCLEOTIDE SEQUENCE</scope>
    <source>
        <strain evidence="5">CCMP291</strain>
    </source>
</reference>
<dbReference type="GO" id="GO:0007064">
    <property type="term" value="P:mitotic sister chromatid cohesion"/>
    <property type="evidence" value="ECO:0007669"/>
    <property type="project" value="InterPro"/>
</dbReference>
<keyword evidence="2" id="KW-0539">Nucleus</keyword>
<dbReference type="AlphaFoldDB" id="A0A0M0JCT1"/>
<evidence type="ECO:0000313" key="4">
    <source>
        <dbReference type="EMBL" id="KOO24401.1"/>
    </source>
</evidence>
<evidence type="ECO:0000256" key="2">
    <source>
        <dbReference type="ARBA" id="ARBA00023242"/>
    </source>
</evidence>
<evidence type="ECO:0000256" key="1">
    <source>
        <dbReference type="ARBA" id="ARBA00004123"/>
    </source>
</evidence>
<feature type="region of interest" description="Disordered" evidence="3">
    <location>
        <begin position="126"/>
        <end position="151"/>
    </location>
</feature>
<evidence type="ECO:0000256" key="3">
    <source>
        <dbReference type="SAM" id="MobiDB-lite"/>
    </source>
</evidence>
<dbReference type="GO" id="GO:0000785">
    <property type="term" value="C:chromatin"/>
    <property type="evidence" value="ECO:0007669"/>
    <property type="project" value="TreeGrafter"/>
</dbReference>
<dbReference type="CDD" id="cd20404">
    <property type="entry name" value="Tudor_Agenet_AtEML-like"/>
    <property type="match status" value="1"/>
</dbReference>
<dbReference type="InterPro" id="IPR039776">
    <property type="entry name" value="Pds5"/>
</dbReference>
<dbReference type="Gene3D" id="2.30.30.140">
    <property type="match status" value="1"/>
</dbReference>
<dbReference type="PANTHER" id="PTHR12663:SF0">
    <property type="entry name" value="PRECOCIOUS DISSOCIATION OF SISTERS 5, ISOFORM A"/>
    <property type="match status" value="1"/>
</dbReference>
<name>A0A0M0JCT1_9EUKA</name>
<evidence type="ECO:0000313" key="5">
    <source>
        <dbReference type="Proteomes" id="UP000037460"/>
    </source>
</evidence>
<gene>
    <name evidence="4" type="ORF">Ctob_003807</name>
</gene>
<dbReference type="GO" id="GO:0006281">
    <property type="term" value="P:DNA repair"/>
    <property type="evidence" value="ECO:0007669"/>
    <property type="project" value="TreeGrafter"/>
</dbReference>
<dbReference type="PANTHER" id="PTHR12663">
    <property type="entry name" value="ANDROGEN INDUCED INHIBITOR OF PROLIFERATION AS3 / PDS5-RELATED"/>
    <property type="match status" value="1"/>
</dbReference>
<evidence type="ECO:0008006" key="6">
    <source>
        <dbReference type="Google" id="ProtNLM"/>
    </source>
</evidence>